<evidence type="ECO:0000313" key="9">
    <source>
        <dbReference type="EMBL" id="KIC92775.1"/>
    </source>
</evidence>
<dbReference type="Pfam" id="PF08281">
    <property type="entry name" value="Sigma70_r4_2"/>
    <property type="match status" value="1"/>
</dbReference>
<keyword evidence="4 6" id="KW-0238">DNA-binding</keyword>
<dbReference type="RefSeq" id="WP_039143340.1">
    <property type="nucleotide sequence ID" value="NZ_JSVC01000027.1"/>
</dbReference>
<feature type="domain" description="RNA polymerase sigma-70 region 2" evidence="7">
    <location>
        <begin position="21"/>
        <end position="87"/>
    </location>
</feature>
<comment type="caution">
    <text evidence="9">The sequence shown here is derived from an EMBL/GenBank/DDBJ whole genome shotgun (WGS) entry which is preliminary data.</text>
</comment>
<evidence type="ECO:0000256" key="1">
    <source>
        <dbReference type="ARBA" id="ARBA00010641"/>
    </source>
</evidence>
<dbReference type="InterPro" id="IPR007627">
    <property type="entry name" value="RNA_pol_sigma70_r2"/>
</dbReference>
<evidence type="ECO:0000256" key="3">
    <source>
        <dbReference type="ARBA" id="ARBA00023082"/>
    </source>
</evidence>
<dbReference type="InterPro" id="IPR039425">
    <property type="entry name" value="RNA_pol_sigma-70-like"/>
</dbReference>
<dbReference type="OrthoDB" id="9780326at2"/>
<accession>A0A0C1IF37</accession>
<evidence type="ECO:0000259" key="7">
    <source>
        <dbReference type="Pfam" id="PF04542"/>
    </source>
</evidence>
<evidence type="ECO:0000256" key="5">
    <source>
        <dbReference type="ARBA" id="ARBA00023163"/>
    </source>
</evidence>
<sequence>MNEPEFIARLQQGDETAFSQLVDGWKDRVFNTALGLIQHHEDAEDITQEVFISVWKSIDEYRADAGIGTWLYRITVSRSLDLMRKKKARKRFAFLKLIWRSEPELEEIPDFIHPGVQLERKQDAAALFAAVRKLPDQQRIAYSLQKVEGLPYTEIALILETTVPAVESLLQRAKQNLRKSLATYYGKNK</sequence>
<evidence type="ECO:0000259" key="8">
    <source>
        <dbReference type="Pfam" id="PF08281"/>
    </source>
</evidence>
<dbReference type="EMBL" id="JSVC01000027">
    <property type="protein sequence ID" value="KIC92775.1"/>
    <property type="molecule type" value="Genomic_DNA"/>
</dbReference>
<gene>
    <name evidence="9" type="ORF">OI18_20300</name>
</gene>
<keyword evidence="10" id="KW-1185">Reference proteome</keyword>
<dbReference type="SUPFAM" id="SSF88659">
    <property type="entry name" value="Sigma3 and sigma4 domains of RNA polymerase sigma factors"/>
    <property type="match status" value="1"/>
</dbReference>
<dbReference type="SUPFAM" id="SSF88946">
    <property type="entry name" value="Sigma2 domain of RNA polymerase sigma factors"/>
    <property type="match status" value="1"/>
</dbReference>
<protein>
    <recommendedName>
        <fullName evidence="6">RNA polymerase sigma factor</fullName>
    </recommendedName>
</protein>
<evidence type="ECO:0000256" key="2">
    <source>
        <dbReference type="ARBA" id="ARBA00023015"/>
    </source>
</evidence>
<evidence type="ECO:0000256" key="4">
    <source>
        <dbReference type="ARBA" id="ARBA00023125"/>
    </source>
</evidence>
<dbReference type="GO" id="GO:0006352">
    <property type="term" value="P:DNA-templated transcription initiation"/>
    <property type="evidence" value="ECO:0007669"/>
    <property type="project" value="InterPro"/>
</dbReference>
<dbReference type="Gene3D" id="1.10.1740.10">
    <property type="match status" value="1"/>
</dbReference>
<keyword evidence="2 6" id="KW-0805">Transcription regulation</keyword>
<evidence type="ECO:0000256" key="6">
    <source>
        <dbReference type="RuleBase" id="RU000716"/>
    </source>
</evidence>
<name>A0A0C1IF37_9BACT</name>
<dbReference type="InterPro" id="IPR013249">
    <property type="entry name" value="RNA_pol_sigma70_r4_t2"/>
</dbReference>
<dbReference type="STRING" id="1349421.OI18_20300"/>
<proteinExistence type="inferred from homology"/>
<dbReference type="InterPro" id="IPR013325">
    <property type="entry name" value="RNA_pol_sigma_r2"/>
</dbReference>
<dbReference type="Proteomes" id="UP000031408">
    <property type="component" value="Unassembled WGS sequence"/>
</dbReference>
<dbReference type="InterPro" id="IPR013324">
    <property type="entry name" value="RNA_pol_sigma_r3/r4-like"/>
</dbReference>
<dbReference type="InterPro" id="IPR014284">
    <property type="entry name" value="RNA_pol_sigma-70_dom"/>
</dbReference>
<dbReference type="PROSITE" id="PS01063">
    <property type="entry name" value="SIGMA70_ECF"/>
    <property type="match status" value="1"/>
</dbReference>
<reference evidence="9 10" key="1">
    <citation type="submission" date="2014-11" db="EMBL/GenBank/DDBJ databases">
        <title>Genome sequence of Flavihumibacter solisilvae 3-3.</title>
        <authorList>
            <person name="Zhou G."/>
            <person name="Li M."/>
            <person name="Wang G."/>
        </authorList>
    </citation>
    <scope>NUCLEOTIDE SEQUENCE [LARGE SCALE GENOMIC DNA]</scope>
    <source>
        <strain evidence="9 10">3-3</strain>
    </source>
</reference>
<dbReference type="InterPro" id="IPR036388">
    <property type="entry name" value="WH-like_DNA-bd_sf"/>
</dbReference>
<dbReference type="InterPro" id="IPR000838">
    <property type="entry name" value="RNA_pol_sigma70_ECF_CS"/>
</dbReference>
<feature type="domain" description="RNA polymerase sigma factor 70 region 4 type 2" evidence="8">
    <location>
        <begin position="126"/>
        <end position="177"/>
    </location>
</feature>
<dbReference type="NCBIfam" id="TIGR02937">
    <property type="entry name" value="sigma70-ECF"/>
    <property type="match status" value="1"/>
</dbReference>
<keyword evidence="5 6" id="KW-0804">Transcription</keyword>
<organism evidence="9 10">
    <name type="scientific">Flavihumibacter solisilvae</name>
    <dbReference type="NCBI Taxonomy" id="1349421"/>
    <lineage>
        <taxon>Bacteria</taxon>
        <taxon>Pseudomonadati</taxon>
        <taxon>Bacteroidota</taxon>
        <taxon>Chitinophagia</taxon>
        <taxon>Chitinophagales</taxon>
        <taxon>Chitinophagaceae</taxon>
        <taxon>Flavihumibacter</taxon>
    </lineage>
</organism>
<dbReference type="GO" id="GO:0003677">
    <property type="term" value="F:DNA binding"/>
    <property type="evidence" value="ECO:0007669"/>
    <property type="project" value="UniProtKB-KW"/>
</dbReference>
<dbReference type="Gene3D" id="1.10.10.10">
    <property type="entry name" value="Winged helix-like DNA-binding domain superfamily/Winged helix DNA-binding domain"/>
    <property type="match status" value="1"/>
</dbReference>
<keyword evidence="3 6" id="KW-0731">Sigma factor</keyword>
<dbReference type="PANTHER" id="PTHR43133:SF8">
    <property type="entry name" value="RNA POLYMERASE SIGMA FACTOR HI_1459-RELATED"/>
    <property type="match status" value="1"/>
</dbReference>
<dbReference type="Pfam" id="PF04542">
    <property type="entry name" value="Sigma70_r2"/>
    <property type="match status" value="1"/>
</dbReference>
<comment type="similarity">
    <text evidence="1 6">Belongs to the sigma-70 factor family. ECF subfamily.</text>
</comment>
<evidence type="ECO:0000313" key="10">
    <source>
        <dbReference type="Proteomes" id="UP000031408"/>
    </source>
</evidence>
<dbReference type="PANTHER" id="PTHR43133">
    <property type="entry name" value="RNA POLYMERASE ECF-TYPE SIGMA FACTO"/>
    <property type="match status" value="1"/>
</dbReference>
<dbReference type="AlphaFoldDB" id="A0A0C1IF37"/>
<dbReference type="GO" id="GO:0016987">
    <property type="term" value="F:sigma factor activity"/>
    <property type="evidence" value="ECO:0007669"/>
    <property type="project" value="UniProtKB-KW"/>
</dbReference>